<dbReference type="AlphaFoldDB" id="A0ABC9H5S6"/>
<dbReference type="Proteomes" id="UP001497457">
    <property type="component" value="Unassembled WGS sequence"/>
</dbReference>
<organism evidence="1 2">
    <name type="scientific">Urochloa decumbens</name>
    <dbReference type="NCBI Taxonomy" id="240449"/>
    <lineage>
        <taxon>Eukaryota</taxon>
        <taxon>Viridiplantae</taxon>
        <taxon>Streptophyta</taxon>
        <taxon>Embryophyta</taxon>
        <taxon>Tracheophyta</taxon>
        <taxon>Spermatophyta</taxon>
        <taxon>Magnoliopsida</taxon>
        <taxon>Liliopsida</taxon>
        <taxon>Poales</taxon>
        <taxon>Poaceae</taxon>
        <taxon>PACMAD clade</taxon>
        <taxon>Panicoideae</taxon>
        <taxon>Panicodae</taxon>
        <taxon>Paniceae</taxon>
        <taxon>Melinidinae</taxon>
        <taxon>Urochloa</taxon>
    </lineage>
</organism>
<name>A0ABC9H5S6_9POAL</name>
<comment type="caution">
    <text evidence="1">The sequence shown here is derived from an EMBL/GenBank/DDBJ whole genome shotgun (WGS) entry which is preliminary data.</text>
</comment>
<evidence type="ECO:0000313" key="1">
    <source>
        <dbReference type="EMBL" id="CAM0148851.1"/>
    </source>
</evidence>
<protein>
    <submittedName>
        <fullName evidence="1">Uncharacterized protein</fullName>
    </submittedName>
</protein>
<sequence>MEYLELAEFSNYGTNCFRTGGTRSGARTLRIWKISREKVLAPVSHICTPVYPKYPNGVRPSTIWEKGGKSL</sequence>
<accession>A0ABC9H5S6</accession>
<reference evidence="1" key="1">
    <citation type="submission" date="2024-10" db="EMBL/GenBank/DDBJ databases">
        <authorList>
            <person name="Ryan C."/>
        </authorList>
    </citation>
    <scope>NUCLEOTIDE SEQUENCE [LARGE SCALE GENOMIC DNA]</scope>
</reference>
<evidence type="ECO:0000313" key="2">
    <source>
        <dbReference type="Proteomes" id="UP001497457"/>
    </source>
</evidence>
<dbReference type="EMBL" id="CAXIPR030001599">
    <property type="protein sequence ID" value="CAM0148851.1"/>
    <property type="molecule type" value="Genomic_DNA"/>
</dbReference>
<keyword evidence="2" id="KW-1185">Reference proteome</keyword>
<gene>
    <name evidence="1" type="ORF">URODEC1_LOCUS122090</name>
</gene>
<proteinExistence type="predicted"/>